<dbReference type="NCBIfam" id="NF003417">
    <property type="entry name" value="PRK04813.1"/>
    <property type="match status" value="4"/>
</dbReference>
<dbReference type="Pfam" id="PF00550">
    <property type="entry name" value="PP-binding"/>
    <property type="match status" value="4"/>
</dbReference>
<accession>A0A8K0S302</accession>
<evidence type="ECO:0000256" key="4">
    <source>
        <dbReference type="ARBA" id="ARBA00022598"/>
    </source>
</evidence>
<dbReference type="Gene3D" id="3.30.559.10">
    <property type="entry name" value="Chloramphenicol acetyltransferase-like domain"/>
    <property type="match status" value="4"/>
</dbReference>
<proteinExistence type="inferred from homology"/>
<dbReference type="InterPro" id="IPR001242">
    <property type="entry name" value="Condensation_dom"/>
</dbReference>
<evidence type="ECO:0000256" key="3">
    <source>
        <dbReference type="ARBA" id="ARBA00022553"/>
    </source>
</evidence>
<evidence type="ECO:0000256" key="5">
    <source>
        <dbReference type="ARBA" id="ARBA00023235"/>
    </source>
</evidence>
<evidence type="ECO:0000256" key="6">
    <source>
        <dbReference type="ARBA" id="ARBA00029454"/>
    </source>
</evidence>
<dbReference type="FunFam" id="3.40.50.12780:FF:000014">
    <property type="entry name" value="Nonribosomal peptide synthetase 1"/>
    <property type="match status" value="1"/>
</dbReference>
<dbReference type="InterPro" id="IPR042099">
    <property type="entry name" value="ANL_N_sf"/>
</dbReference>
<dbReference type="PROSITE" id="PS00012">
    <property type="entry name" value="PHOSPHOPANTETHEINE"/>
    <property type="match status" value="4"/>
</dbReference>
<dbReference type="InterPro" id="IPR045851">
    <property type="entry name" value="AMP-bd_C_sf"/>
</dbReference>
<name>A0A8K0S302_9HYPO</name>
<dbReference type="Proteomes" id="UP000813427">
    <property type="component" value="Unassembled WGS sequence"/>
</dbReference>
<dbReference type="InterPro" id="IPR020806">
    <property type="entry name" value="PKS_PP-bd"/>
</dbReference>
<dbReference type="InterPro" id="IPR020845">
    <property type="entry name" value="AMP-binding_CS"/>
</dbReference>
<dbReference type="SUPFAM" id="SSF47336">
    <property type="entry name" value="ACP-like"/>
    <property type="match status" value="4"/>
</dbReference>
<evidence type="ECO:0000256" key="1">
    <source>
        <dbReference type="ARBA" id="ARBA00005179"/>
    </source>
</evidence>
<comment type="pathway">
    <text evidence="1">Secondary metabolite biosynthesis.</text>
</comment>
<keyword evidence="4" id="KW-0436">Ligase</keyword>
<dbReference type="CDD" id="cd05918">
    <property type="entry name" value="A_NRPS_SidN3_like"/>
    <property type="match status" value="2"/>
</dbReference>
<dbReference type="InterPro" id="IPR000873">
    <property type="entry name" value="AMP-dep_synth/lig_dom"/>
</dbReference>
<dbReference type="FunFam" id="1.10.1200.10:FF:000005">
    <property type="entry name" value="Nonribosomal peptide synthetase 1"/>
    <property type="match status" value="3"/>
</dbReference>
<keyword evidence="3" id="KW-0597">Phosphoprotein</keyword>
<dbReference type="GO" id="GO:0016874">
    <property type="term" value="F:ligase activity"/>
    <property type="evidence" value="ECO:0007669"/>
    <property type="project" value="UniProtKB-KW"/>
</dbReference>
<dbReference type="Gene3D" id="3.40.50.980">
    <property type="match status" value="4"/>
</dbReference>
<dbReference type="CDD" id="cd05930">
    <property type="entry name" value="A_NRPS"/>
    <property type="match status" value="1"/>
</dbReference>
<dbReference type="InterPro" id="IPR010071">
    <property type="entry name" value="AA_adenyl_dom"/>
</dbReference>
<feature type="non-terminal residue" evidence="8">
    <location>
        <position position="4023"/>
    </location>
</feature>
<dbReference type="GO" id="GO:0043041">
    <property type="term" value="P:amino acid activation for nonribosomal peptide biosynthetic process"/>
    <property type="evidence" value="ECO:0007669"/>
    <property type="project" value="TreeGrafter"/>
</dbReference>
<evidence type="ECO:0000256" key="2">
    <source>
        <dbReference type="ARBA" id="ARBA00022450"/>
    </source>
</evidence>
<dbReference type="InterPro" id="IPR036736">
    <property type="entry name" value="ACP-like_sf"/>
</dbReference>
<dbReference type="PANTHER" id="PTHR45527:SF3">
    <property type="entry name" value="SIDEROPHORE SYNTHETASE (EUROFUNG)"/>
    <property type="match status" value="1"/>
</dbReference>
<dbReference type="FunFam" id="3.30.559.30:FF:000003">
    <property type="entry name" value="Nonribosomal peptide synthase SidD"/>
    <property type="match status" value="3"/>
</dbReference>
<keyword evidence="2" id="KW-0596">Phosphopantetheine</keyword>
<feature type="domain" description="Carrier" evidence="7">
    <location>
        <begin position="3604"/>
        <end position="3680"/>
    </location>
</feature>
<keyword evidence="5" id="KW-0413">Isomerase</keyword>
<dbReference type="SUPFAM" id="SSF56801">
    <property type="entry name" value="Acetyl-CoA synthetase-like"/>
    <property type="match status" value="4"/>
</dbReference>
<dbReference type="Pfam" id="PF00501">
    <property type="entry name" value="AMP-binding"/>
    <property type="match status" value="3"/>
</dbReference>
<dbReference type="FunFam" id="3.40.50.980:FF:000001">
    <property type="entry name" value="Non-ribosomal peptide synthetase"/>
    <property type="match status" value="1"/>
</dbReference>
<dbReference type="Gene3D" id="1.10.1200.10">
    <property type="entry name" value="ACP-like"/>
    <property type="match status" value="4"/>
</dbReference>
<dbReference type="EMBL" id="JAGPXF010000003">
    <property type="protein sequence ID" value="KAH7251424.1"/>
    <property type="molecule type" value="Genomic_DNA"/>
</dbReference>
<dbReference type="InterPro" id="IPR006162">
    <property type="entry name" value="Ppantetheine_attach_site"/>
</dbReference>
<feature type="domain" description="Carrier" evidence="7">
    <location>
        <begin position="764"/>
        <end position="841"/>
    </location>
</feature>
<dbReference type="PANTHER" id="PTHR45527">
    <property type="entry name" value="NONRIBOSOMAL PEPTIDE SYNTHETASE"/>
    <property type="match status" value="1"/>
</dbReference>
<dbReference type="NCBIfam" id="TIGR01733">
    <property type="entry name" value="AA-adenyl-dom"/>
    <property type="match status" value="3"/>
</dbReference>
<dbReference type="GO" id="GO:0044550">
    <property type="term" value="P:secondary metabolite biosynthetic process"/>
    <property type="evidence" value="ECO:0007669"/>
    <property type="project" value="TreeGrafter"/>
</dbReference>
<keyword evidence="9" id="KW-1185">Reference proteome</keyword>
<feature type="domain" description="Carrier" evidence="7">
    <location>
        <begin position="2533"/>
        <end position="2609"/>
    </location>
</feature>
<dbReference type="CDD" id="cd19545">
    <property type="entry name" value="FUM14_C_NRPS-like"/>
    <property type="match status" value="3"/>
</dbReference>
<comment type="similarity">
    <text evidence="6">Belongs to the NRP synthetase family.</text>
</comment>
<dbReference type="SMART" id="SM00823">
    <property type="entry name" value="PKS_PP"/>
    <property type="match status" value="4"/>
</dbReference>
<organism evidence="8 9">
    <name type="scientific">Fusarium tricinctum</name>
    <dbReference type="NCBI Taxonomy" id="61284"/>
    <lineage>
        <taxon>Eukaryota</taxon>
        <taxon>Fungi</taxon>
        <taxon>Dikarya</taxon>
        <taxon>Ascomycota</taxon>
        <taxon>Pezizomycotina</taxon>
        <taxon>Sordariomycetes</taxon>
        <taxon>Hypocreomycetidae</taxon>
        <taxon>Hypocreales</taxon>
        <taxon>Nectriaceae</taxon>
        <taxon>Fusarium</taxon>
        <taxon>Fusarium tricinctum species complex</taxon>
    </lineage>
</organism>
<dbReference type="Gene3D" id="3.30.300.30">
    <property type="match status" value="3"/>
</dbReference>
<evidence type="ECO:0000259" key="7">
    <source>
        <dbReference type="PROSITE" id="PS50075"/>
    </source>
</evidence>
<dbReference type="Gene3D" id="2.30.38.10">
    <property type="entry name" value="Luciferase, Domain 3"/>
    <property type="match status" value="3"/>
</dbReference>
<evidence type="ECO:0000313" key="9">
    <source>
        <dbReference type="Proteomes" id="UP000813427"/>
    </source>
</evidence>
<dbReference type="GO" id="GO:0031177">
    <property type="term" value="F:phosphopantetheine binding"/>
    <property type="evidence" value="ECO:0007669"/>
    <property type="project" value="InterPro"/>
</dbReference>
<dbReference type="Gene3D" id="3.40.50.12780">
    <property type="entry name" value="N-terminal domain of ligase-like"/>
    <property type="match status" value="1"/>
</dbReference>
<dbReference type="PROSITE" id="PS50075">
    <property type="entry name" value="CARRIER"/>
    <property type="match status" value="4"/>
</dbReference>
<dbReference type="SMART" id="SM01294">
    <property type="entry name" value="PKS_PP_betabranch"/>
    <property type="match status" value="1"/>
</dbReference>
<dbReference type="Pfam" id="PF00668">
    <property type="entry name" value="Condensation"/>
    <property type="match status" value="4"/>
</dbReference>
<feature type="domain" description="Carrier" evidence="7">
    <location>
        <begin position="1832"/>
        <end position="1908"/>
    </location>
</feature>
<dbReference type="SUPFAM" id="SSF52777">
    <property type="entry name" value="CoA-dependent acyltransferases"/>
    <property type="match status" value="9"/>
</dbReference>
<dbReference type="InterPro" id="IPR009081">
    <property type="entry name" value="PP-bd_ACP"/>
</dbReference>
<dbReference type="InterPro" id="IPR023213">
    <property type="entry name" value="CAT-like_dom_sf"/>
</dbReference>
<dbReference type="FunFam" id="3.30.300.30:FF:000015">
    <property type="entry name" value="Nonribosomal peptide synthase SidD"/>
    <property type="match status" value="3"/>
</dbReference>
<dbReference type="Gene3D" id="3.30.559.30">
    <property type="entry name" value="Nonribosomal peptide synthetase, condensation domain"/>
    <property type="match status" value="5"/>
</dbReference>
<protein>
    <recommendedName>
        <fullName evidence="7">Carrier domain-containing protein</fullName>
    </recommendedName>
</protein>
<feature type="non-terminal residue" evidence="8">
    <location>
        <position position="1"/>
    </location>
</feature>
<evidence type="ECO:0000313" key="8">
    <source>
        <dbReference type="EMBL" id="KAH7251424.1"/>
    </source>
</evidence>
<dbReference type="PROSITE" id="PS00455">
    <property type="entry name" value="AMP_BINDING"/>
    <property type="match status" value="3"/>
</dbReference>
<sequence>AEHWKSSISDHESLSFPTVSRSVNALSPDQTVERRLSSLHGVSDVNVQSMIHAAWALVAGQMTGFQDIIFGVAMLTGNFVENLPFRLRWSSDQQVGSFLLATQNEAIELYSSGAGSPGKISQISPEASQACEFQTLVTFWDNSWNVSIGRKPTGKRYALELDVLSRDGEYLVSASSDSRVISASLVDRLLLRLDHVVMQLCSCPLEKTIGEVDTMTEKDLESIWDWSREVPETLDYCVHSIIEDQVRANPEAPAICAWDGNLTYAELNDRAGQLAEHLSTAGLRPGSMVPLCFDKSMWANVTMLGVLKAGGALVMLDPMLPEQRLKSIVEQVKAELIVSSPSNYELSSRLCDKVKVVRPQDFDGQYRTSRYSVKMCPSSIAYVQFTSGSTGVPKGSAISHKSISSAIHHQLGPIGFNNRSRVYDFSSYSFDLSIYNALTTLSAGGCLCVPTDSGRKDDLTASILSLRSNTLTLTPSTAQTLRPEHLPDVKTIVFAGEALRVQDAAPWWKQARVVNIYGPSECTPVSTMSYNCPSPAQVIEIGMGVGMNTWIVDANDHQRLLPPGCVGELILEGPLVSIGYLHNAESNAKTYIKDPTWLLQGCGPSHSGRHGRLYKTGDLVRYNENGSITFIARKDTQVKIRGQRVELGEVETRIQECLPEVVLAAAEVITPKDSNPMLVVFVLQNNNVTPSPETLKLYRVPDDARHKIAKKLPPYMIPAAYLSIAHMPATASGKLDRKRLREIGAGLSPEKLAEMSIDRGTKKQPSSEAEHRIQRIWGQVLKFKDATLIGVEDNFFQLGGDSITAMKIVRLLRELGLELSVASVLRFPVLHDIASRVVDARGDSDETIPPFSLLPEDCDISSVLRSYHLDPGQVQDAFPCTAIQEGLISLSSQRSGDYVTQAILELSREVSIDRFCYAWSAVVEAIPLLRTRFVQADTGLLQVVLDEEVSWKEVDDLQAYLAEDRKQPMRLGQAFTRYALAKDTTGRVTSFVLTAHHALHDGWSLGLIMETLDNAYTGRQVDSFPPFQKFIKYIQNEDLDQTSNFWKKELEGCESVSFPALPSSIEKPKADALVSQRLPNSTSKINATTSTMIRAAWALIVGCMVNSDDVVFGATVSGRHAELSGIDQIPGPTIATVPMRFHIDKSQKVTSFLTQSQKQTTDMIPYEQMGLARITKLSSDCEQACKFQTLLVIQPEDTGIFTNSVGQLREENGMHWSSSYGLVLEVQLGRPQSIVTASFDSRLIKRSTVEGLLSRLELVIDQIASADLESAMTIKDINVLTPADFSTLLGWNKVVPETINMCIHEVVHQRAAEKPEQPAICAWDGELTYGELDTLSTNLASYLKHIGVEKDTIVPLCFEKSMWTPVAMLAVLKTGGAFLLLDPSLPLARLEVMVKHVDAQLILATDTCTQLASSLVGRVMTVGRTLFSKLDNQSDDTEFCSDSSSNAYIIFTSGSTGTPKGVVITHSNVVSAVTQHSKAFQYEKSSRIYDFSSYSFGASLNNMFCALTSGACLCIPNDDDRKSNLAESIASLRATDVLLTPSMAEHLSPETVPTLRSLILGGEAVRAQDGSQWLGHVTLRTAYGQSETTTVATVNPHPATAEQAMSIGRGVGLVTWVVDPENHEKLLPPGSIGELLVEGPAVGHGYFKDPKKTAEVFINDPHWLIKAGRRGRLYKTGDLVRYNDDGTLAYLGRKDSQVKIRGQRIELGDVEYWVRESMIEADQVVVEAVTPKGPGGRPTLAAFIKINNAEALFEQGDAAAAAKLIRIDAEVEKMLRRQLPSYMVPTIFIAMKSLPMTPTGKMNRRELRTIGGDISAEEVRSIQLANNGPKRQPVTDKEHQMQRVWSQVLGIEQRCIDLNASFFQMGGDSIAAMRVAGAARKLGIGITVAEIFQNHTLRLVAEKSRYTSNTKVSIRPFALVGNNSDASEVRRVISQACRVDPEMIEDAYPCTPLQEGLFSLASKRPGDYIMQAVLELSPKVDIAMFRKAWESTILVAAVLRTRIVHDQKLDLVQVVLKEKPNWHETTGLEDYVQADRAVHMALSTPLSRLALVKNDKGHVQWFVLSMHHALYDGWSLSLILDMVRDAYSGADLEEAAFQPFINYVVQQVDDVKTSEYWQAELEGCEFAPYPALPTTISQPVSDTVVQHLVSRPKDSYLDVTPAILARAAWAIVTSRVTNAEDVVFGVTTSGRNAPVMNIDKMPAPAFATVPVRIQTSAGQRVSDYLEAVQQQAITMIPFEQLGLHRITKISADAQQACSFQTLLLVQQQATETFSDSDLGRWQNRDQQEFFNPYALIVEVNLLETGDLSLKAIFDSRIISRWMVERLLQQFDSVVQQIEKTRPRQMLSDISTMTEADLQQIWTWNQVVPGPAAETCLHRFIEQQAKAYPERIATYVKDAVHVGKGAGINTWVVDPTNANILLPPGSIGELLLEGPDVGLGYANHLESTTGSFIHDPTWLVRGLSGQAGRSGQLFKTGHLVQYDEHGNLDFLGHKDSQAKSRGLPYWQKQRGISSSFYAQAQGDECVQAAIPKRQPETPLERQLQQIWARVLDLDPGAIGLDDSFFHLGGDSVAAIKVASEARKADINITVAELFQHPTLGEAADQLASQSSEPAEKIAPFALLASGVDIKELTSELAIQMHASVDIIQDAYQCTPLQVGLLSLSFKRPGDYVMQATIELNPGCDISRFKQAWETTVQATPVLRTRIFHSRSAGLVQAVLNESICWNESSESLDAYLQQDRDSSMDIGKPLARYCMIYDGSEKPKYFVWTMHHALYDGWSMKLIMEAINRAFRGEQNTIEWPQFQQFIKHLQDQDDEALRRYWAESLEGFDSAPYPEVPKSITEQPVADSSVEHSFIHSQSKESGIMAATLVRAAWALVAGSASNSSDVVFGVTLSGRNAPISGIVNMPGPTITTVPVRIDTSSGQTVSSYLQKAQVQATTMISFEQFGLQRIAKVSSDAQRATQFQTLLVVQPAGDDDFKIDESMGRFCDNENQANWFNTQPLLIEVTLGKDNITASANFDSNVIPPWLVTRLLQRLEIVMQQLDSAGPGTTLDQIDSSMGLLEIQRTNYPRDMSIVDVFQQQATAHPDKVAVKDSLSQITFATLNEKSDLVSQYLRTQGFSVETVIPVIAKRSVQTIIAFLGILKANMAYLPLDPNAPIERTKLVLSSIQGPTIILLGENIRSPKIQDMKSIFIQSALEHRVQSSFFQRLRMHTKPSASSLAYVLYTSGSTGKPKGVMVEHRSILRLVLQSNCSQYLTRNGAVAHMANTIFDASTLEIYGALLNGLTLVCLDHELVLDHIALQKSFSEERIGAAFFTPAHLKQILADSPMTLSQLDTLFVGGDRFDTEDCIQARGVVKGHIINGYGPTENTVFSTMYHVEEGDSWANGLPIGRAISNSGAYIMDSQLHLQPLGVVGELVVTGDGLARGYTESQLNTDRFVTVDIGSQQLKAYRTGDLARFRPADGLIEFFGRADAQVKIRGHRVELGEIEHVLLGHGSVTDAVALIYQGGGQQPQLYAFAAFPNDYEGRPVHTMTSQPLLQQARQRVREELEARLINHLPAYMIPKVITILDEMPVNANGKVDRKALVGTLRTRTAPVRGEVREPNTKTEETLQGIWARVLNISSDGIGLDDSFFQLGGDSITAMKVVNEARKLGIDLAVSDIFRSDNLEELALQALQHIGEADKDEEPVILVDEVTKSALLRELDASGTSIRSDQVTDILPLTSMQKRYVKDGYTNGLFVHYFFLDFSHDLDIERLKASLQQLLQSVPILRAAFLELQGKFWQVIPEVLDLPWAVQDVEESLPEALDDFCRADIKKVSFVEPTALFTLLRNRTEGLRLVIRLSHAQYDGASFPAIIKPLIDGYFGRPTTKGPDFSAFLAYIARRRPASIVYWKDLLHGSSLTTIQPHVSTGTQVLKPAHVSVESEVTLPALPSKFTTATLASAAWAILLAQTTGGKDIVYGHIVTGRNARICGPEEPVGACLNVVPVRATLSLSQTPRELLRLLQMQFSSMGDADSLGYEDI</sequence>
<dbReference type="GO" id="GO:0005737">
    <property type="term" value="C:cytoplasm"/>
    <property type="evidence" value="ECO:0007669"/>
    <property type="project" value="TreeGrafter"/>
</dbReference>
<reference evidence="8" key="1">
    <citation type="journal article" date="2021" name="Nat. Commun.">
        <title>Genetic determinants of endophytism in the Arabidopsis root mycobiome.</title>
        <authorList>
            <person name="Mesny F."/>
            <person name="Miyauchi S."/>
            <person name="Thiergart T."/>
            <person name="Pickel B."/>
            <person name="Atanasova L."/>
            <person name="Karlsson M."/>
            <person name="Huettel B."/>
            <person name="Barry K.W."/>
            <person name="Haridas S."/>
            <person name="Chen C."/>
            <person name="Bauer D."/>
            <person name="Andreopoulos W."/>
            <person name="Pangilinan J."/>
            <person name="LaButti K."/>
            <person name="Riley R."/>
            <person name="Lipzen A."/>
            <person name="Clum A."/>
            <person name="Drula E."/>
            <person name="Henrissat B."/>
            <person name="Kohler A."/>
            <person name="Grigoriev I.V."/>
            <person name="Martin F.M."/>
            <person name="Hacquard S."/>
        </authorList>
    </citation>
    <scope>NUCLEOTIDE SEQUENCE</scope>
    <source>
        <strain evidence="8">MPI-SDFR-AT-0068</strain>
    </source>
</reference>
<dbReference type="OrthoDB" id="416786at2759"/>
<comment type="caution">
    <text evidence="8">The sequence shown here is derived from an EMBL/GenBank/DDBJ whole genome shotgun (WGS) entry which is preliminary data.</text>
</comment>
<gene>
    <name evidence="8" type="ORF">BKA59DRAFT_372143</name>
</gene>
<dbReference type="GO" id="GO:0016853">
    <property type="term" value="F:isomerase activity"/>
    <property type="evidence" value="ECO:0007669"/>
    <property type="project" value="UniProtKB-KW"/>
</dbReference>